<dbReference type="Proteomes" id="UP000242791">
    <property type="component" value="Unassembled WGS sequence"/>
</dbReference>
<organism evidence="1 2">
    <name type="scientific">Blastomyces percursus</name>
    <dbReference type="NCBI Taxonomy" id="1658174"/>
    <lineage>
        <taxon>Eukaryota</taxon>
        <taxon>Fungi</taxon>
        <taxon>Dikarya</taxon>
        <taxon>Ascomycota</taxon>
        <taxon>Pezizomycotina</taxon>
        <taxon>Eurotiomycetes</taxon>
        <taxon>Eurotiomycetidae</taxon>
        <taxon>Onygenales</taxon>
        <taxon>Ajellomycetaceae</taxon>
        <taxon>Blastomyces</taxon>
    </lineage>
</organism>
<dbReference type="OrthoDB" id="4182504at2759"/>
<reference evidence="1 2" key="1">
    <citation type="submission" date="2015-08" db="EMBL/GenBank/DDBJ databases">
        <title>Emmonsia species relationships and genome sequence.</title>
        <authorList>
            <person name="Cuomo C.A."/>
            <person name="Schwartz I.S."/>
            <person name="Kenyon C."/>
            <person name="De Hoog G.S."/>
            <person name="Govender N.P."/>
            <person name="Botha A."/>
            <person name="Moreno L."/>
            <person name="De Vries M."/>
            <person name="Munoz J.F."/>
            <person name="Stielow J.B."/>
        </authorList>
    </citation>
    <scope>NUCLEOTIDE SEQUENCE [LARGE SCALE GENOMIC DNA]</scope>
    <source>
        <strain evidence="1 2">EI222</strain>
    </source>
</reference>
<accession>A0A1J9QBS6</accession>
<protein>
    <submittedName>
        <fullName evidence="1">Uncharacterized protein</fullName>
    </submittedName>
</protein>
<dbReference type="EMBL" id="LGTZ01000360">
    <property type="protein sequence ID" value="OJD25530.1"/>
    <property type="molecule type" value="Genomic_DNA"/>
</dbReference>
<proteinExistence type="predicted"/>
<name>A0A1J9QBS6_9EURO</name>
<evidence type="ECO:0000313" key="1">
    <source>
        <dbReference type="EMBL" id="OJD25530.1"/>
    </source>
</evidence>
<sequence length="324" mass="36776">MNSDGLRRRHIPYFTDEDWFGNDPLSPVKRRGATILLGSSAHGSVTTSFETSPATNFVARFNLSGNFRYLSSLPLGETPLTRHIPELQPLHIGRERVYYITMFSKPELIAYNIRIERQLYRLTLPKKVNNKSHYPQFYLIFDMDNEFVVYVSRDFSPSSPFIYVTLEFKEQPNVTAFALEQRNQSVLKAKYDLIIFEKYALQPDGLFAVASRDSFLLNISASPERTFIKLSDADILSDVGAALGEDGLDERIDNWLTLSMSSCITLPPKATGSKARRPLEFRGIDTHLVSKVSFWGERGILLHVNGFRPPNSDATYASDFTPKT</sequence>
<keyword evidence="2" id="KW-1185">Reference proteome</keyword>
<gene>
    <name evidence="1" type="ORF">ACJ73_03101</name>
</gene>
<dbReference type="VEuPathDB" id="FungiDB:ACJ73_03101"/>
<evidence type="ECO:0000313" key="2">
    <source>
        <dbReference type="Proteomes" id="UP000242791"/>
    </source>
</evidence>
<dbReference type="AlphaFoldDB" id="A0A1J9QBS6"/>
<comment type="caution">
    <text evidence="1">The sequence shown here is derived from an EMBL/GenBank/DDBJ whole genome shotgun (WGS) entry which is preliminary data.</text>
</comment>